<accession>W4VCL6</accession>
<dbReference type="EMBL" id="BAVR01000108">
    <property type="protein sequence ID" value="GAE90911.1"/>
    <property type="molecule type" value="Genomic_DNA"/>
</dbReference>
<dbReference type="Proteomes" id="UP000019109">
    <property type="component" value="Unassembled WGS sequence"/>
</dbReference>
<name>W4VCL6_9FIRM</name>
<gene>
    <name evidence="1" type="ORF">JCM21531_4571</name>
</gene>
<organism evidence="1 2">
    <name type="scientific">Acetivibrio straminisolvens JCM 21531</name>
    <dbReference type="NCBI Taxonomy" id="1294263"/>
    <lineage>
        <taxon>Bacteria</taxon>
        <taxon>Bacillati</taxon>
        <taxon>Bacillota</taxon>
        <taxon>Clostridia</taxon>
        <taxon>Eubacteriales</taxon>
        <taxon>Oscillospiraceae</taxon>
        <taxon>Acetivibrio</taxon>
    </lineage>
</organism>
<evidence type="ECO:0000313" key="2">
    <source>
        <dbReference type="Proteomes" id="UP000019109"/>
    </source>
</evidence>
<protein>
    <submittedName>
        <fullName evidence="1">DNA primase</fullName>
    </submittedName>
</protein>
<comment type="caution">
    <text evidence="1">The sequence shown here is derived from an EMBL/GenBank/DDBJ whole genome shotgun (WGS) entry which is preliminary data.</text>
</comment>
<evidence type="ECO:0000313" key="1">
    <source>
        <dbReference type="EMBL" id="GAE90911.1"/>
    </source>
</evidence>
<proteinExistence type="predicted"/>
<sequence length="128" mass="15154">MLEILRFSLHWVSSSLYYLRRKENSEFLKGGITLNGKSYYIGEVSMENTPHDLMGIEEVEVFGKKALKIYGLLGTNYTQAFYWFVDENPEDSIIQIDGKTHLKLIWTMMIRKKLFQLWAQFPKQKYIC</sequence>
<dbReference type="STRING" id="1294263.JCM21531_4571"/>
<keyword evidence="2" id="KW-1185">Reference proteome</keyword>
<dbReference type="AlphaFoldDB" id="W4VCL6"/>
<reference evidence="1" key="1">
    <citation type="journal article" date="2014" name="Genome Announc.">
        <title>Draft Genome Sequence of Clostridium straminisolvens Strain JCM 21531T, Isolated from a Cellulose-Degrading Bacterial Community.</title>
        <authorList>
            <person name="Yuki M."/>
            <person name="Oshima K."/>
            <person name="Suda W."/>
            <person name="Sakamoto M."/>
            <person name="Kitamura K."/>
            <person name="Iida T."/>
            <person name="Hattori M."/>
            <person name="Ohkuma M."/>
        </authorList>
    </citation>
    <scope>NUCLEOTIDE SEQUENCE [LARGE SCALE GENOMIC DNA]</scope>
    <source>
        <strain evidence="1">JCM 21531</strain>
    </source>
</reference>